<organism evidence="1 2">
    <name type="scientific">Cymbomonas tetramitiformis</name>
    <dbReference type="NCBI Taxonomy" id="36881"/>
    <lineage>
        <taxon>Eukaryota</taxon>
        <taxon>Viridiplantae</taxon>
        <taxon>Chlorophyta</taxon>
        <taxon>Pyramimonadophyceae</taxon>
        <taxon>Pyramimonadales</taxon>
        <taxon>Pyramimonadaceae</taxon>
        <taxon>Cymbomonas</taxon>
    </lineage>
</organism>
<evidence type="ECO:0000313" key="2">
    <source>
        <dbReference type="Proteomes" id="UP001190700"/>
    </source>
</evidence>
<protein>
    <submittedName>
        <fullName evidence="1">Uncharacterized protein</fullName>
    </submittedName>
</protein>
<dbReference type="EMBL" id="LGRX02020173">
    <property type="protein sequence ID" value="KAK3257734.1"/>
    <property type="molecule type" value="Genomic_DNA"/>
</dbReference>
<keyword evidence="2" id="KW-1185">Reference proteome</keyword>
<comment type="caution">
    <text evidence="1">The sequence shown here is derived from an EMBL/GenBank/DDBJ whole genome shotgun (WGS) entry which is preliminary data.</text>
</comment>
<reference evidence="1 2" key="1">
    <citation type="journal article" date="2015" name="Genome Biol. Evol.">
        <title>Comparative Genomics of a Bacterivorous Green Alga Reveals Evolutionary Causalities and Consequences of Phago-Mixotrophic Mode of Nutrition.</title>
        <authorList>
            <person name="Burns J.A."/>
            <person name="Paasch A."/>
            <person name="Narechania A."/>
            <person name="Kim E."/>
        </authorList>
    </citation>
    <scope>NUCLEOTIDE SEQUENCE [LARGE SCALE GENOMIC DNA]</scope>
    <source>
        <strain evidence="1 2">PLY_AMNH</strain>
    </source>
</reference>
<accession>A0AAE0KRG2</accession>
<dbReference type="AlphaFoldDB" id="A0AAE0KRG2"/>
<sequence length="881" mass="97764">MERTKMRADTDIFALYGVQHMVKANFMCPLEELPEGSFFRLYPERLKGAQSTFKALMNSLNRHQARACGDWAPITCVMHGSFSPTSLLLDPTRRCKFLLGSSACERHHVMRNLMLLTVSLIFECTPMSMSLLDVTICDSDDQLGAWLGIPPAVAGEMRAFLTENKAKMLTDTGKREADQIKEKMWKDFVRSKVPSPLQSPLYQSILVSSQKASAALTNAGKILSYFLDTPTLVAPLPEPKEEDHFNTCPSPPEPLAHLRLLRHCTGLLLEGLPIQAMDIHMIGLWIPMLEGGIGVLNRPDLSPAHRKWALQMCTKLARNIQTFLDTPVARHASTIESLGLQVATLTEERASAASKRRYLFAHGQRLSVVQGEGWIDVTVKGYNNEDGLHKCVSESDNNKGSELKLDLDAEVWKPLAFSPGYFHTEDTMHQLKVVKSDSRLKKHVQHFIRSIQAANVGLDESSRPNAMDGCYVIMSIYVGKFTREQGLDMRRMQWEMLLGSVRLSVVRFATKVGGNQCDIFIDSVTDGSVKGGSKGSGNFVFGVEAPSQRDEQGENDLQSKLMLVPLWDPAALQQWTGGAERIITLRAIGKDGPMFNVDTHTLTPHGPVFIYRRGQRIKVHQAEERTGLQALTWKLGTIKNFDGLKGSYTIRYDGEANAELAPPLTLRNHFIVPSLRYREGADLVYCTQHGWADVTVEQSGGGSRLCSMKVVSAVGRQLPPDTVVEGDLSDFTHSVRLLPVEEFVVARAMYAHAIVAKYSTLEDPVTGFPMQVDTLSLVRIKPRCEGANDAAAANAGKRRMLDYPIFFYPPNATRRSANVGSWNYLLTGPPASGKSTLLSQVKPRTADALCGTKEVITLLARRRTQCCETRGRGYPCAFPWP</sequence>
<proteinExistence type="predicted"/>
<evidence type="ECO:0000313" key="1">
    <source>
        <dbReference type="EMBL" id="KAK3257734.1"/>
    </source>
</evidence>
<name>A0AAE0KRG2_9CHLO</name>
<gene>
    <name evidence="1" type="ORF">CYMTET_33190</name>
</gene>
<dbReference type="Proteomes" id="UP001190700">
    <property type="component" value="Unassembled WGS sequence"/>
</dbReference>